<name>A0A0K0FDC2_STRVS</name>
<dbReference type="InterPro" id="IPR007220">
    <property type="entry name" value="ORC2"/>
</dbReference>
<evidence type="ECO:0000256" key="3">
    <source>
        <dbReference type="ARBA" id="ARBA00019080"/>
    </source>
</evidence>
<dbReference type="PANTHER" id="PTHR14052:SF0">
    <property type="entry name" value="ORIGIN RECOGNITION COMPLEX SUBUNIT 2"/>
    <property type="match status" value="1"/>
</dbReference>
<evidence type="ECO:0000313" key="10">
    <source>
        <dbReference type="WBParaSite" id="SVE_0684300.1"/>
    </source>
</evidence>
<evidence type="ECO:0000313" key="9">
    <source>
        <dbReference type="Proteomes" id="UP000035680"/>
    </source>
</evidence>
<comment type="subcellular location">
    <subcellularLocation>
        <location evidence="1 6">Nucleus</location>
    </subcellularLocation>
</comment>
<dbReference type="WBParaSite" id="SVE_0684300.1">
    <property type="protein sequence ID" value="SVE_0684300.1"/>
    <property type="gene ID" value="SVE_0684300"/>
</dbReference>
<sequence>MMAPERQFHETDEVLCYDRNFPYTELGVIFNTGPFIYRNVVIYGIGDKKEILENLQRDQLSKIPSIFFEGSSIRFGARQLLDAVNEECGFDIVYTKNDLVKYAEIIKENLEKTEKTFSLALLINNCDYEELLYDTTLQDCLTTICSTKKIFFIATCTHPLFPSPGSSAREESRCYFLKFSTFKYLECEDGDDDDMDVDGDEVTHKIQSIKVVYDSLTPNTKKLFTLMMQLFVKNNFKSIFSDDLFSQARDEFLVSSITVMQEMMTEFLDHEIVNRHHDSAGKVKFILKIKKNVLIDFMESEGLELEEEEE</sequence>
<keyword evidence="9" id="KW-1185">Reference proteome</keyword>
<evidence type="ECO:0000256" key="5">
    <source>
        <dbReference type="ARBA" id="ARBA00023242"/>
    </source>
</evidence>
<dbReference type="Pfam" id="PF24882">
    <property type="entry name" value="WHD_ORC2"/>
    <property type="match status" value="1"/>
</dbReference>
<dbReference type="GO" id="GO:0005664">
    <property type="term" value="C:nuclear origin of replication recognition complex"/>
    <property type="evidence" value="ECO:0007669"/>
    <property type="project" value="UniProtKB-UniRule"/>
</dbReference>
<protein>
    <recommendedName>
        <fullName evidence="3 6">Origin recognition complex subunit 2</fullName>
    </recommendedName>
</protein>
<dbReference type="PANTHER" id="PTHR14052">
    <property type="entry name" value="ORIGIN RECOGNITION COMPLEX SUBUNIT 2"/>
    <property type="match status" value="1"/>
</dbReference>
<dbReference type="GO" id="GO:0006260">
    <property type="term" value="P:DNA replication"/>
    <property type="evidence" value="ECO:0007669"/>
    <property type="project" value="UniProtKB-UniRule"/>
</dbReference>
<evidence type="ECO:0000259" key="8">
    <source>
        <dbReference type="Pfam" id="PF24882"/>
    </source>
</evidence>
<evidence type="ECO:0000256" key="6">
    <source>
        <dbReference type="RuleBase" id="RU368084"/>
    </source>
</evidence>
<dbReference type="Proteomes" id="UP000035680">
    <property type="component" value="Unassembled WGS sequence"/>
</dbReference>
<keyword evidence="5 6" id="KW-0539">Nucleus</keyword>
<dbReference type="Pfam" id="PF04084">
    <property type="entry name" value="RecA-like_ORC2"/>
    <property type="match status" value="1"/>
</dbReference>
<organism evidence="9 10">
    <name type="scientific">Strongyloides venezuelensis</name>
    <name type="common">Threadworm</name>
    <dbReference type="NCBI Taxonomy" id="75913"/>
    <lineage>
        <taxon>Eukaryota</taxon>
        <taxon>Metazoa</taxon>
        <taxon>Ecdysozoa</taxon>
        <taxon>Nematoda</taxon>
        <taxon>Chromadorea</taxon>
        <taxon>Rhabditida</taxon>
        <taxon>Tylenchina</taxon>
        <taxon>Panagrolaimomorpha</taxon>
        <taxon>Strongyloidoidea</taxon>
        <taxon>Strongyloididae</taxon>
        <taxon>Strongyloides</taxon>
    </lineage>
</organism>
<feature type="domain" description="Origin recognition complex subunit 2 RecA-like" evidence="7">
    <location>
        <begin position="39"/>
        <end position="169"/>
    </location>
</feature>
<accession>A0A0K0FDC2</accession>
<proteinExistence type="inferred from homology"/>
<dbReference type="GO" id="GO:0003688">
    <property type="term" value="F:DNA replication origin binding"/>
    <property type="evidence" value="ECO:0007669"/>
    <property type="project" value="UniProtKB-UniRule"/>
</dbReference>
<comment type="subunit">
    <text evidence="6">Component of the origin recognition complex (ORC).</text>
</comment>
<keyword evidence="4 6" id="KW-0235">DNA replication</keyword>
<evidence type="ECO:0000259" key="7">
    <source>
        <dbReference type="Pfam" id="PF04084"/>
    </source>
</evidence>
<evidence type="ECO:0000256" key="2">
    <source>
        <dbReference type="ARBA" id="ARBA00007421"/>
    </source>
</evidence>
<comment type="function">
    <text evidence="6">Component of the origin recognition complex (ORC) that binds origins of replication. DNA-binding is ATP-dependent. ORC is required to assemble the pre-replication complex necessary to initiate DNA replication.</text>
</comment>
<reference evidence="9" key="1">
    <citation type="submission" date="2014-07" db="EMBL/GenBank/DDBJ databases">
        <authorList>
            <person name="Martin A.A"/>
            <person name="De Silva N."/>
        </authorList>
    </citation>
    <scope>NUCLEOTIDE SEQUENCE</scope>
</reference>
<reference evidence="10" key="2">
    <citation type="submission" date="2015-08" db="UniProtKB">
        <authorList>
            <consortium name="WormBaseParasite"/>
        </authorList>
    </citation>
    <scope>IDENTIFICATION</scope>
</reference>
<evidence type="ECO:0000256" key="1">
    <source>
        <dbReference type="ARBA" id="ARBA00004123"/>
    </source>
</evidence>
<dbReference type="STRING" id="75913.A0A0K0FDC2"/>
<dbReference type="InterPro" id="IPR056772">
    <property type="entry name" value="RecA-like_ORC2"/>
</dbReference>
<feature type="domain" description="Origin recognition complex subunit 2 winged-helix" evidence="8">
    <location>
        <begin position="242"/>
        <end position="283"/>
    </location>
</feature>
<dbReference type="InterPro" id="IPR056773">
    <property type="entry name" value="WHD_ORC2"/>
</dbReference>
<evidence type="ECO:0000256" key="4">
    <source>
        <dbReference type="ARBA" id="ARBA00022705"/>
    </source>
</evidence>
<dbReference type="AlphaFoldDB" id="A0A0K0FDC2"/>
<comment type="similarity">
    <text evidence="2 6">Belongs to the ORC2 family.</text>
</comment>